<keyword evidence="1" id="KW-0812">Transmembrane</keyword>
<dbReference type="InterPro" id="IPR032876">
    <property type="entry name" value="J_dom"/>
</dbReference>
<dbReference type="PANTHER" id="PTHR36251:SF2">
    <property type="entry name" value="GIFSY-2 PROPHAGE HOST SPECIFICITY PROTEIN J, PHAGE LAMBDA"/>
    <property type="match status" value="1"/>
</dbReference>
<dbReference type="PROSITE" id="PS50853">
    <property type="entry name" value="FN3"/>
    <property type="match status" value="1"/>
</dbReference>
<dbReference type="NCBIfam" id="NF040662">
    <property type="entry name" value="attach_TipJ_rel"/>
    <property type="match status" value="1"/>
</dbReference>
<dbReference type="PANTHER" id="PTHR36251">
    <property type="entry name" value="FELS-1 PROPHAGE HOST SPECIFICITY PROTEIN-RELATED"/>
    <property type="match status" value="1"/>
</dbReference>
<evidence type="ECO:0000259" key="2">
    <source>
        <dbReference type="PROSITE" id="PS50853"/>
    </source>
</evidence>
<proteinExistence type="predicted"/>
<dbReference type="InterPro" id="IPR053171">
    <property type="entry name" value="Viral_Tip_Attach_Protein"/>
</dbReference>
<evidence type="ECO:0000313" key="3">
    <source>
        <dbReference type="EMBL" id="DAG04158.1"/>
    </source>
</evidence>
<keyword evidence="1" id="KW-0472">Membrane</keyword>
<dbReference type="Pfam" id="PF24801">
    <property type="entry name" value="FNIII-A_GpJ"/>
    <property type="match status" value="1"/>
</dbReference>
<dbReference type="InterPro" id="IPR003961">
    <property type="entry name" value="FN3_dom"/>
</dbReference>
<dbReference type="CDD" id="cd00063">
    <property type="entry name" value="FN3"/>
    <property type="match status" value="2"/>
</dbReference>
<dbReference type="SUPFAM" id="SSF49265">
    <property type="entry name" value="Fibronectin type III"/>
    <property type="match status" value="1"/>
</dbReference>
<organism evidence="3">
    <name type="scientific">Siphoviridae sp. ctDxv33</name>
    <dbReference type="NCBI Taxonomy" id="2825392"/>
    <lineage>
        <taxon>Viruses</taxon>
        <taxon>Duplodnaviria</taxon>
        <taxon>Heunggongvirae</taxon>
        <taxon>Uroviricota</taxon>
        <taxon>Caudoviricetes</taxon>
    </lineage>
</organism>
<accession>A0A8S5VBT2</accession>
<name>A0A8S5VBT2_9CAUD</name>
<feature type="domain" description="Fibronectin type-III" evidence="2">
    <location>
        <begin position="778"/>
        <end position="872"/>
    </location>
</feature>
<dbReference type="InterPro" id="IPR013783">
    <property type="entry name" value="Ig-like_fold"/>
</dbReference>
<reference evidence="3" key="1">
    <citation type="journal article" date="2021" name="Proc. Natl. Acad. Sci. U.S.A.">
        <title>A Catalog of Tens of Thousands of Viruses from Human Metagenomes Reveals Hidden Associations with Chronic Diseases.</title>
        <authorList>
            <person name="Tisza M.J."/>
            <person name="Buck C.B."/>
        </authorList>
    </citation>
    <scope>NUCLEOTIDE SEQUENCE</scope>
    <source>
        <strain evidence="3">CtDxv33</strain>
    </source>
</reference>
<evidence type="ECO:0000256" key="1">
    <source>
        <dbReference type="SAM" id="Phobius"/>
    </source>
</evidence>
<protein>
    <submittedName>
        <fullName evidence="3">Tail protein</fullName>
    </submittedName>
</protein>
<dbReference type="EMBL" id="BK016239">
    <property type="protein sequence ID" value="DAG04158.1"/>
    <property type="molecule type" value="Genomic_DNA"/>
</dbReference>
<dbReference type="SMART" id="SM00060">
    <property type="entry name" value="FN3"/>
    <property type="match status" value="4"/>
</dbReference>
<dbReference type="InterPro" id="IPR036116">
    <property type="entry name" value="FN3_sf"/>
</dbReference>
<dbReference type="Pfam" id="PF13550">
    <property type="entry name" value="Phage-tail_3"/>
    <property type="match status" value="1"/>
</dbReference>
<feature type="transmembrane region" description="Helical" evidence="1">
    <location>
        <begin position="70"/>
        <end position="92"/>
    </location>
</feature>
<sequence>MIQLVIVRNPFDVAKREMQEVVCRDGMPVRSYFCEPGRWQYSINGILCDPDVVPLDGDCIVIVPYVEGKVFGMILSVGLSFLTAGIAGGAILGGLSMGWRMVTAIAIGMIGGALVSRLNRPRVDTSNADQSQSQTYGWGGTSTLTGQGHPLAITYGAMKSGGVLLSRHIISDGARQYLHLLYCAGEGELQDIRNIRINENPADNYKDVQIDIRLGTNDQTIIPNFADNYADQPLNYELSGGWATHEVQGNLCTGIELTVALPNGLYYSNDEGGMDSTSVTLAAECHIVGSAEAWTALPLCDSTGTDAFLTRKDGAWVRSLNAASLGGNYSGRINEATNRAIYRVYRFEGLPPGRYEVRVRCVHKDGNTIRYVNRVYWTQLTQIVYDDFVHPGKALIGIRALATEQLSGNDPAVTWVQERSKLYVWNPYAKAYEEKRADNPAWACYDILHQCRRIGGRYIVRGEPADRLSYDMFKAWAEQCDSKGYTFNYIYDSAMQVWEALRYPETVGRGKVIMQGTRFTCVYDYAAQPSQLFTVGNIKQDSFKEEFQGTQGRANVIEISFMNKDKNFERDVLPVFSDDYDASEALSTPTQIELMGCTDLKQAYAHGKHALRANKYELRTCTFDAFVDAIACTIGDVILLQHDVTEWGSGGRVVSVDGAAVTLDRTVTMAEGKQYRLMVRDSKTDTLHTYEVQSVSGAVVTLTQTAEIAADDLYTFGEATKEAKPFRVLSISKGMTEQTRKITCMEYYPELYADDNTDVPIIDYTTQSDKLTVNNLLVIVEIKTLPDGTTLYDLAVSWRLPRSAVAKQIKVEYRRDGETKYTTQGVYDGNATSSVITGVAAAVSYTVRVTCYNDLGLAGNAAMQTVYTAPKDAPPSKVQDFTVAQDAGNSSVLQLAWKANPETDILGYRLFDGADAVLVDLIGGTSYSYFIPTSGTYAFGIRAVNRSGVVSAETADVSITATVAAGSVAVPDAPHSGEVRLQGGAVTVAWEAVTNTYIDYYEVRTNSNTGQLAGLLAKTADIRSAVVLSARSGAVLVYGHNPQKGYGEPLSIHYDFPAPTAPTIKITNTLQGFSVSIQNRPEHISGTRVHISGGGVNETIETTGTFVSYAGAPGIYTVQAACFDSFGDGELSLAQEVIVKAKIDKNDIENLSIAEKDLDAALAERMRDVQTTKESVSSIVAKLSGNPQESGYSAITQIYNGLQLKVNQGDVVAAINVAPTGVKIDGRLLHITGNTIIDGNVIANHMLQAGAITADKLAVDSLSAVSAKIGKLRTKDTGARTEISDNLIEVFDEGEKTRVRIGIFE</sequence>
<dbReference type="InterPro" id="IPR055385">
    <property type="entry name" value="GpJ_HDII-ins2"/>
</dbReference>
<dbReference type="Gene3D" id="2.60.40.10">
    <property type="entry name" value="Immunoglobulins"/>
    <property type="match status" value="2"/>
</dbReference>
<keyword evidence="1" id="KW-1133">Transmembrane helix</keyword>